<dbReference type="RefSeq" id="XP_039762247.1">
    <property type="nucleotide sequence ID" value="XM_039906313.1"/>
</dbReference>
<accession>S4NY54</accession>
<proteinExistence type="predicted"/>
<reference evidence="2" key="2">
    <citation type="submission" date="2013-05" db="EMBL/GenBank/DDBJ databases">
        <authorList>
            <person name="Carter J.-M."/>
            <person name="Baker S.C."/>
            <person name="Pink R."/>
            <person name="Carter D.R.F."/>
            <person name="Collins A."/>
            <person name="Tomlin J."/>
            <person name="Gibbs M."/>
            <person name="Breuker C.J."/>
        </authorList>
    </citation>
    <scope>NUCLEOTIDE SEQUENCE</scope>
    <source>
        <tissue evidence="2">Ovary</tissue>
    </source>
</reference>
<evidence type="ECO:0000259" key="1">
    <source>
        <dbReference type="Pfam" id="PF13843"/>
    </source>
</evidence>
<dbReference type="GeneID" id="120635335"/>
<dbReference type="Pfam" id="PF13843">
    <property type="entry name" value="DDE_Tnp_1_7"/>
    <property type="match status" value="1"/>
</dbReference>
<sequence>MEDFDDDLDYELSQLDLTVYNQECNTLSNSDATQVFDVDLDDTVSIARTKNHHRRQILSDSEDDQIPVLPTSRNTEVWFNPLGKQPSIIPYTECPGLKPFSLRSSMSSAKPAEFYSLLVPDSIFEYIAEETNRFALQTLNKSATKSYRMQKWMPTNCHEIKRFFGILIWMGIVKLPQLSLYWSTNKCFEQKFVKSIMSRNRFELILRMLHFANNEINHNKEDRLFKVRHLLDMLNANFKCHYTPNQEMCVDESLIPFRGRVIFRQYNKNKRHKYGIKLFKLCSNPGYTVKVQVYAGKNYENVNTTPTNVVLALCDDYLNKGHTVCTDNWYTSLDLARKLLAGQTHLIGTLRKNRRGLPQTVVQTKLKTGEFSAQENDDGITIMKWKDKRDVLLLSTKHSVSFRRITKKGKEKIKPKIVVDYNHAKSAVDLSDQMSSYTTPLRKTTKWPKRLAMELLLNTAIVNSYILYKLTTKKKLSVVQFRTALVDYLVHTGVPETSASSRPRRVKHELKKRQGLASACRKYCVRCYKENCAQFGRVHARNKTKRVVTYCEDCPNEPHYCISCFNLNHRYV</sequence>
<dbReference type="PANTHER" id="PTHR46599">
    <property type="entry name" value="PIGGYBAC TRANSPOSABLE ELEMENT-DERIVED PROTEIN 4"/>
    <property type="match status" value="1"/>
</dbReference>
<dbReference type="EMBL" id="GAIX01013935">
    <property type="protein sequence ID" value="JAA78625.1"/>
    <property type="molecule type" value="Transcribed_RNA"/>
</dbReference>
<dbReference type="InterPro" id="IPR029526">
    <property type="entry name" value="PGBD"/>
</dbReference>
<evidence type="ECO:0000313" key="2">
    <source>
        <dbReference type="EMBL" id="JAA78625.1"/>
    </source>
</evidence>
<name>S4NY54_9NEOP</name>
<protein>
    <submittedName>
        <fullName evidence="2">PiggyBac transposable element-derived protein 4</fullName>
    </submittedName>
</protein>
<dbReference type="PANTHER" id="PTHR46599:SF3">
    <property type="entry name" value="PIGGYBAC TRANSPOSABLE ELEMENT-DERIVED PROTEIN 4"/>
    <property type="match status" value="1"/>
</dbReference>
<organism evidence="2">
    <name type="scientific">Pararge aegeria</name>
    <name type="common">speckled wood butterfly</name>
    <dbReference type="NCBI Taxonomy" id="116150"/>
    <lineage>
        <taxon>Eukaryota</taxon>
        <taxon>Metazoa</taxon>
        <taxon>Ecdysozoa</taxon>
        <taxon>Arthropoda</taxon>
        <taxon>Hexapoda</taxon>
        <taxon>Insecta</taxon>
        <taxon>Pterygota</taxon>
        <taxon>Neoptera</taxon>
        <taxon>Endopterygota</taxon>
        <taxon>Lepidoptera</taxon>
        <taxon>Glossata</taxon>
        <taxon>Ditrysia</taxon>
        <taxon>Papilionoidea</taxon>
        <taxon>Nymphalidae</taxon>
        <taxon>Satyrinae</taxon>
        <taxon>Satyrini</taxon>
        <taxon>Parargina</taxon>
        <taxon>Pararge</taxon>
    </lineage>
</organism>
<feature type="domain" description="PiggyBac transposable element-derived protein" evidence="1">
    <location>
        <begin position="111"/>
        <end position="465"/>
    </location>
</feature>
<dbReference type="AlphaFoldDB" id="S4NY54"/>
<reference evidence="2" key="1">
    <citation type="journal article" date="2013" name="BMC Genomics">
        <title>Unscrambling butterfly oogenesis.</title>
        <authorList>
            <person name="Carter J.M."/>
            <person name="Baker S.C."/>
            <person name="Pink R."/>
            <person name="Carter D.R."/>
            <person name="Collins A."/>
            <person name="Tomlin J."/>
            <person name="Gibbs M."/>
            <person name="Breuker C.J."/>
        </authorList>
    </citation>
    <scope>NUCLEOTIDE SEQUENCE</scope>
    <source>
        <tissue evidence="2">Ovary</tissue>
    </source>
</reference>